<dbReference type="Pfam" id="PF07811">
    <property type="entry name" value="TadE"/>
    <property type="match status" value="1"/>
</dbReference>
<sequence>MAARERRGPRRRGSRRRGGALGGDGGFVTAEAAMVLPGMLLVATALVWGLFAACAQIQVVDAARAGARAAARQDPSATVVATARNTAPDGAEVAVSRKGDFVRVVVSAPAPGPDGLGLDLSHAAVALAEETVGAATTEGVGAG</sequence>
<dbReference type="EMBL" id="JARULZ010000001">
    <property type="protein sequence ID" value="MEH0635426.1"/>
    <property type="molecule type" value="Genomic_DNA"/>
</dbReference>
<keyword evidence="2" id="KW-0472">Membrane</keyword>
<evidence type="ECO:0000313" key="5">
    <source>
        <dbReference type="Proteomes" id="UP001310290"/>
    </source>
</evidence>
<evidence type="ECO:0000259" key="3">
    <source>
        <dbReference type="Pfam" id="PF07811"/>
    </source>
</evidence>
<dbReference type="InterPro" id="IPR049790">
    <property type="entry name" value="Rv3655c/TadE"/>
</dbReference>
<accession>A0ABU8AP18</accession>
<dbReference type="InterPro" id="IPR012495">
    <property type="entry name" value="TadE-like_dom"/>
</dbReference>
<comment type="caution">
    <text evidence="4">The sequence shown here is derived from an EMBL/GenBank/DDBJ whole genome shotgun (WGS) entry which is preliminary data.</text>
</comment>
<evidence type="ECO:0000313" key="4">
    <source>
        <dbReference type="EMBL" id="MEH0635426.1"/>
    </source>
</evidence>
<dbReference type="NCBIfam" id="NF041390">
    <property type="entry name" value="TadE_Rv3655c"/>
    <property type="match status" value="1"/>
</dbReference>
<feature type="domain" description="TadE-like" evidence="3">
    <location>
        <begin position="26"/>
        <end position="68"/>
    </location>
</feature>
<proteinExistence type="predicted"/>
<evidence type="ECO:0000256" key="1">
    <source>
        <dbReference type="SAM" id="MobiDB-lite"/>
    </source>
</evidence>
<feature type="transmembrane region" description="Helical" evidence="2">
    <location>
        <begin position="21"/>
        <end position="51"/>
    </location>
</feature>
<feature type="region of interest" description="Disordered" evidence="1">
    <location>
        <begin position="1"/>
        <end position="21"/>
    </location>
</feature>
<keyword evidence="2" id="KW-1133">Transmembrane helix</keyword>
<dbReference type="Proteomes" id="UP001310290">
    <property type="component" value="Unassembled WGS sequence"/>
</dbReference>
<evidence type="ECO:0000256" key="2">
    <source>
        <dbReference type="SAM" id="Phobius"/>
    </source>
</evidence>
<organism evidence="4 5">
    <name type="scientific">Streptomyces bottropensis</name>
    <dbReference type="NCBI Taxonomy" id="42235"/>
    <lineage>
        <taxon>Bacteria</taxon>
        <taxon>Bacillati</taxon>
        <taxon>Actinomycetota</taxon>
        <taxon>Actinomycetes</taxon>
        <taxon>Kitasatosporales</taxon>
        <taxon>Streptomycetaceae</taxon>
        <taxon>Streptomyces</taxon>
    </lineage>
</organism>
<feature type="compositionally biased region" description="Basic residues" evidence="1">
    <location>
        <begin position="7"/>
        <end position="18"/>
    </location>
</feature>
<name>A0ABU8AP18_9ACTN</name>
<gene>
    <name evidence="4" type="ORF">QBA35_19190</name>
</gene>
<protein>
    <submittedName>
        <fullName evidence="4">TadE family type IV pilus minor pilin</fullName>
    </submittedName>
</protein>
<dbReference type="RefSeq" id="WP_334659219.1">
    <property type="nucleotide sequence ID" value="NZ_JARULZ010000001.1"/>
</dbReference>
<reference evidence="4" key="1">
    <citation type="submission" date="2023-04" db="EMBL/GenBank/DDBJ databases">
        <title>Genomic diversity of scab-causing Streptomyces spp. in the province of Quebec, Canada.</title>
        <authorList>
            <person name="Biessy A."/>
            <person name="Cadieux M."/>
            <person name="Ciotola M."/>
            <person name="Filion M."/>
        </authorList>
    </citation>
    <scope>NUCLEOTIDE SEQUENCE</scope>
    <source>
        <strain evidence="4">B21-115</strain>
    </source>
</reference>
<keyword evidence="5" id="KW-1185">Reference proteome</keyword>
<keyword evidence="2" id="KW-0812">Transmembrane</keyword>